<evidence type="ECO:0000259" key="2">
    <source>
        <dbReference type="Pfam" id="PF00148"/>
    </source>
</evidence>
<dbReference type="RefSeq" id="WP_274924674.1">
    <property type="nucleotide sequence ID" value="NZ_JAKELO010000002.1"/>
</dbReference>
<dbReference type="PANTHER" id="PTHR42956">
    <property type="entry name" value="NITROGENASE IRON-MOLYBDENUM COFACTOR BIOSYNTHESIS PROTEIN NIFE"/>
    <property type="match status" value="1"/>
</dbReference>
<dbReference type="SUPFAM" id="SSF53807">
    <property type="entry name" value="Helical backbone' metal receptor"/>
    <property type="match status" value="1"/>
</dbReference>
<proteinExistence type="predicted"/>
<dbReference type="CDD" id="cd00316">
    <property type="entry name" value="Oxidoreductase_nitrogenase"/>
    <property type="match status" value="1"/>
</dbReference>
<keyword evidence="4" id="KW-1185">Reference proteome</keyword>
<dbReference type="Proteomes" id="UP001143747">
    <property type="component" value="Unassembled WGS sequence"/>
</dbReference>
<dbReference type="PROSITE" id="PS00090">
    <property type="entry name" value="NITROGENASE_1_2"/>
    <property type="match status" value="1"/>
</dbReference>
<name>A0A9Q4PX09_9EURY</name>
<reference evidence="3" key="1">
    <citation type="submission" date="2022-01" db="EMBL/GenBank/DDBJ databases">
        <title>Draft genome of Methanogenium marinum DSM 15558.</title>
        <authorList>
            <person name="Chen S.-C."/>
            <person name="You Y.-T."/>
        </authorList>
    </citation>
    <scope>NUCLEOTIDE SEQUENCE</scope>
    <source>
        <strain evidence="3">DSM 15558</strain>
    </source>
</reference>
<gene>
    <name evidence="3" type="ORF">L0665_05360</name>
</gene>
<evidence type="ECO:0000256" key="1">
    <source>
        <dbReference type="ARBA" id="ARBA00023231"/>
    </source>
</evidence>
<sequence>MNSKNLHGRTSRYEGCTVMGVLSVSAFLTDAVTLIHGPDGCTHINTSLLYSTLAEHDIFRIPEIVSTGLGEDEIIFGGEDALEDALTTVCGNDPAAVVVASTCVSETIGDDVAGICSQSWDVPVIYVPSSGFLGGTFTDGYTSTLTALSSFIAPPSCWKKNTGTVNIVGEKNLEFEAEDNFQEVSRILGLLGLDVNIRYVRDITVEDIGIFGDAELNLFREDKYGILGRHFDAFTGIPSLPEFPVGLSATLDFIRDVGRLTGRDTTDAVSAEEEQLAGLTDEFSDLRGEYVTFDSFGFQSAEMEMFTEVAEAVGIRVSEEGTVIPIPFCMPVGTLGLRRMLRQWRRFIDG</sequence>
<dbReference type="PANTHER" id="PTHR42956:SF1">
    <property type="entry name" value="NITROGENASE IRON-MOLYBDENUM COFACTOR BIOSYNTHESIS PROTEIN NIFE"/>
    <property type="match status" value="1"/>
</dbReference>
<dbReference type="InterPro" id="IPR049939">
    <property type="entry name" value="NifE-like"/>
</dbReference>
<protein>
    <submittedName>
        <fullName evidence="3">Nitrogenase component 1</fullName>
    </submittedName>
</protein>
<dbReference type="InterPro" id="IPR000318">
    <property type="entry name" value="Nase_comp1_CS"/>
</dbReference>
<dbReference type="GO" id="GO:0016163">
    <property type="term" value="F:nitrogenase activity"/>
    <property type="evidence" value="ECO:0007669"/>
    <property type="project" value="InterPro"/>
</dbReference>
<dbReference type="AlphaFoldDB" id="A0A9Q4PX09"/>
<dbReference type="InterPro" id="IPR000510">
    <property type="entry name" value="Nase/OxRdtase_comp1"/>
</dbReference>
<dbReference type="Gene3D" id="3.40.50.1980">
    <property type="entry name" value="Nitrogenase molybdenum iron protein domain"/>
    <property type="match status" value="2"/>
</dbReference>
<keyword evidence="1" id="KW-0535">Nitrogen fixation</keyword>
<dbReference type="Pfam" id="PF00148">
    <property type="entry name" value="Oxidored_nitro"/>
    <property type="match status" value="1"/>
</dbReference>
<organism evidence="3 4">
    <name type="scientific">Methanogenium marinum</name>
    <dbReference type="NCBI Taxonomy" id="348610"/>
    <lineage>
        <taxon>Archaea</taxon>
        <taxon>Methanobacteriati</taxon>
        <taxon>Methanobacteriota</taxon>
        <taxon>Stenosarchaea group</taxon>
        <taxon>Methanomicrobia</taxon>
        <taxon>Methanomicrobiales</taxon>
        <taxon>Methanomicrobiaceae</taxon>
        <taxon>Methanogenium</taxon>
    </lineage>
</organism>
<comment type="caution">
    <text evidence="3">The sequence shown here is derived from an EMBL/GenBank/DDBJ whole genome shotgun (WGS) entry which is preliminary data.</text>
</comment>
<evidence type="ECO:0000313" key="4">
    <source>
        <dbReference type="Proteomes" id="UP001143747"/>
    </source>
</evidence>
<evidence type="ECO:0000313" key="3">
    <source>
        <dbReference type="EMBL" id="MDE4908036.1"/>
    </source>
</evidence>
<accession>A0A9Q4PX09</accession>
<dbReference type="EMBL" id="JAKELO010000002">
    <property type="protein sequence ID" value="MDE4908036.1"/>
    <property type="molecule type" value="Genomic_DNA"/>
</dbReference>
<feature type="domain" description="Nitrogenase/oxidoreductase component 1" evidence="2">
    <location>
        <begin position="16"/>
        <end position="278"/>
    </location>
</feature>